<dbReference type="AlphaFoldDB" id="A0AAV7FIE2"/>
<gene>
    <name evidence="1" type="ORF">IEQ34_026972</name>
</gene>
<protein>
    <submittedName>
        <fullName evidence="1">Uncharacterized protein</fullName>
    </submittedName>
</protein>
<dbReference type="SUPFAM" id="SSF48452">
    <property type="entry name" value="TPR-like"/>
    <property type="match status" value="1"/>
</dbReference>
<sequence>MDEETATAWKGIVENTAEMIRASGRHETLMDPRTLRLFVSPVTVEAEPDDLSAYSATELSYRVALSENPDDALLLSNFAQFLYTVRRDHDSSREWLMAIIKGGRVRQRLVLTIVRGRRNILRGRCELSRGGGTLSRYANFLWVARKDLGAAEETFLEAISADPGNSYYSANYAHFLWSTGGEDTCYPLDDCDT</sequence>
<comment type="caution">
    <text evidence="1">The sequence shown here is derived from an EMBL/GenBank/DDBJ whole genome shotgun (WGS) entry which is preliminary data.</text>
</comment>
<organism evidence="1 2">
    <name type="scientific">Dendrobium chrysotoxum</name>
    <name type="common">Orchid</name>
    <dbReference type="NCBI Taxonomy" id="161865"/>
    <lineage>
        <taxon>Eukaryota</taxon>
        <taxon>Viridiplantae</taxon>
        <taxon>Streptophyta</taxon>
        <taxon>Embryophyta</taxon>
        <taxon>Tracheophyta</taxon>
        <taxon>Spermatophyta</taxon>
        <taxon>Magnoliopsida</taxon>
        <taxon>Liliopsida</taxon>
        <taxon>Asparagales</taxon>
        <taxon>Orchidaceae</taxon>
        <taxon>Epidendroideae</taxon>
        <taxon>Malaxideae</taxon>
        <taxon>Dendrobiinae</taxon>
        <taxon>Dendrobium</taxon>
    </lineage>
</organism>
<dbReference type="InterPro" id="IPR011990">
    <property type="entry name" value="TPR-like_helical_dom_sf"/>
</dbReference>
<evidence type="ECO:0000313" key="2">
    <source>
        <dbReference type="Proteomes" id="UP000775213"/>
    </source>
</evidence>
<keyword evidence="2" id="KW-1185">Reference proteome</keyword>
<dbReference type="Proteomes" id="UP000775213">
    <property type="component" value="Unassembled WGS sequence"/>
</dbReference>
<name>A0AAV7FIE2_DENCH</name>
<dbReference type="EMBL" id="JAGFBR010000808">
    <property type="protein sequence ID" value="KAH0433679.1"/>
    <property type="molecule type" value="Genomic_DNA"/>
</dbReference>
<reference evidence="1 2" key="1">
    <citation type="journal article" date="2021" name="Hortic Res">
        <title>Chromosome-scale assembly of the Dendrobium chrysotoxum genome enhances the understanding of orchid evolution.</title>
        <authorList>
            <person name="Zhang Y."/>
            <person name="Zhang G.Q."/>
            <person name="Zhang D."/>
            <person name="Liu X.D."/>
            <person name="Xu X.Y."/>
            <person name="Sun W.H."/>
            <person name="Yu X."/>
            <person name="Zhu X."/>
            <person name="Wang Z.W."/>
            <person name="Zhao X."/>
            <person name="Zhong W.Y."/>
            <person name="Chen H."/>
            <person name="Yin W.L."/>
            <person name="Huang T."/>
            <person name="Niu S.C."/>
            <person name="Liu Z.J."/>
        </authorList>
    </citation>
    <scope>NUCLEOTIDE SEQUENCE [LARGE SCALE GENOMIC DNA]</scope>
    <source>
        <strain evidence="1">Lindl</strain>
    </source>
</reference>
<evidence type="ECO:0000313" key="1">
    <source>
        <dbReference type="EMBL" id="KAH0433679.1"/>
    </source>
</evidence>
<dbReference type="PANTHER" id="PTHR26312">
    <property type="entry name" value="TETRATRICOPEPTIDE REPEAT PROTEIN 5"/>
    <property type="match status" value="1"/>
</dbReference>
<proteinExistence type="predicted"/>
<dbReference type="PANTHER" id="PTHR26312:SF132">
    <property type="entry name" value="OS01G0855200 PROTEIN"/>
    <property type="match status" value="1"/>
</dbReference>
<accession>A0AAV7FIE2</accession>